<evidence type="ECO:0000256" key="5">
    <source>
        <dbReference type="ARBA" id="ARBA00022692"/>
    </source>
</evidence>
<dbReference type="PANTHER" id="PTHR21716:SF53">
    <property type="entry name" value="PERMEASE PERM-RELATED"/>
    <property type="match status" value="1"/>
</dbReference>
<feature type="transmembrane region" description="Helical" evidence="8">
    <location>
        <begin position="167"/>
        <end position="185"/>
    </location>
</feature>
<accession>A0A151ARK5</accession>
<keyword evidence="4" id="KW-1003">Cell membrane</keyword>
<dbReference type="GO" id="GO:0055085">
    <property type="term" value="P:transmembrane transport"/>
    <property type="evidence" value="ECO:0007669"/>
    <property type="project" value="TreeGrafter"/>
</dbReference>
<feature type="transmembrane region" description="Helical" evidence="8">
    <location>
        <begin position="197"/>
        <end position="215"/>
    </location>
</feature>
<protein>
    <submittedName>
        <fullName evidence="9">Pheromone autoinducer 2 transporter</fullName>
    </submittedName>
</protein>
<feature type="transmembrane region" description="Helical" evidence="8">
    <location>
        <begin position="235"/>
        <end position="259"/>
    </location>
</feature>
<evidence type="ECO:0000313" key="10">
    <source>
        <dbReference type="Proteomes" id="UP000075374"/>
    </source>
</evidence>
<proteinExistence type="inferred from homology"/>
<dbReference type="Proteomes" id="UP000075374">
    <property type="component" value="Unassembled WGS sequence"/>
</dbReference>
<evidence type="ECO:0000256" key="7">
    <source>
        <dbReference type="ARBA" id="ARBA00023136"/>
    </source>
</evidence>
<comment type="similarity">
    <text evidence="2">Belongs to the autoinducer-2 exporter (AI-2E) (TC 2.A.86) family.</text>
</comment>
<keyword evidence="10" id="KW-1185">Reference proteome</keyword>
<comment type="subcellular location">
    <subcellularLocation>
        <location evidence="1">Cell membrane</location>
        <topology evidence="1">Multi-pass membrane protein</topology>
    </subcellularLocation>
</comment>
<evidence type="ECO:0000256" key="4">
    <source>
        <dbReference type="ARBA" id="ARBA00022475"/>
    </source>
</evidence>
<evidence type="ECO:0000256" key="3">
    <source>
        <dbReference type="ARBA" id="ARBA00022448"/>
    </source>
</evidence>
<dbReference type="Pfam" id="PF01594">
    <property type="entry name" value="AI-2E_transport"/>
    <property type="match status" value="1"/>
</dbReference>
<keyword evidence="5 8" id="KW-0812">Transmembrane</keyword>
<feature type="transmembrane region" description="Helical" evidence="8">
    <location>
        <begin position="271"/>
        <end position="299"/>
    </location>
</feature>
<dbReference type="STRING" id="1121305.CLCOL_01570"/>
<evidence type="ECO:0000256" key="1">
    <source>
        <dbReference type="ARBA" id="ARBA00004651"/>
    </source>
</evidence>
<evidence type="ECO:0000256" key="6">
    <source>
        <dbReference type="ARBA" id="ARBA00022989"/>
    </source>
</evidence>
<keyword evidence="7 8" id="KW-0472">Membrane</keyword>
<gene>
    <name evidence="9" type="ORF">CLCOL_01570</name>
</gene>
<evidence type="ECO:0000313" key="9">
    <source>
        <dbReference type="EMBL" id="KYH30213.1"/>
    </source>
</evidence>
<sequence>MFKNKKIPYLSLIPIILITALIFKFINNIEFLMQNLKLIISILSPFFWAFGIAYILNPLMTYIEKKAKFKRPLSILLVYLIVIGFITLTVTIISPAIVNNLGDLAQNMPNYVRKTQNWFDNNLSRFNLYNNQNLIDYAHKILDDITGKLTTSLNSILNLALNKAIDFTSSFLKMIFGFIIAIYILKDKEIFKINSKKFLYATFNAPSVNSFLIFLNEVNTIFSKYIIGKFIDSLIIGILCAIGLSILRIPYALLISLIVGVTNMIPYFGPFIGMIPGVLITLFYSPIKALWVLIFIFVLQQFDGWYLGPKILGEQVGVSPFWIILAITLGGGTFGVLGMFLGVPFIAIVKTMVERFVDKRLNNRNAKDKLEIRNK</sequence>
<evidence type="ECO:0000256" key="8">
    <source>
        <dbReference type="SAM" id="Phobius"/>
    </source>
</evidence>
<dbReference type="InterPro" id="IPR002549">
    <property type="entry name" value="AI-2E-like"/>
</dbReference>
<dbReference type="EMBL" id="LTBB01000001">
    <property type="protein sequence ID" value="KYH30213.1"/>
    <property type="molecule type" value="Genomic_DNA"/>
</dbReference>
<dbReference type="PANTHER" id="PTHR21716">
    <property type="entry name" value="TRANSMEMBRANE PROTEIN"/>
    <property type="match status" value="1"/>
</dbReference>
<keyword evidence="6 8" id="KW-1133">Transmembrane helix</keyword>
<comment type="caution">
    <text evidence="9">The sequence shown here is derived from an EMBL/GenBank/DDBJ whole genome shotgun (WGS) entry which is preliminary data.</text>
</comment>
<feature type="transmembrane region" description="Helical" evidence="8">
    <location>
        <begin position="38"/>
        <end position="56"/>
    </location>
</feature>
<name>A0A151ARK5_9CLOT</name>
<dbReference type="RefSeq" id="WP_061857103.1">
    <property type="nucleotide sequence ID" value="NZ_LTBB01000001.1"/>
</dbReference>
<evidence type="ECO:0000256" key="2">
    <source>
        <dbReference type="ARBA" id="ARBA00009773"/>
    </source>
</evidence>
<feature type="transmembrane region" description="Helical" evidence="8">
    <location>
        <begin position="7"/>
        <end position="26"/>
    </location>
</feature>
<keyword evidence="3" id="KW-0813">Transport</keyword>
<reference evidence="9 10" key="1">
    <citation type="submission" date="2016-02" db="EMBL/GenBank/DDBJ databases">
        <title>Genome sequence of Clostridium colicanis DSM 13634.</title>
        <authorList>
            <person name="Poehlein A."/>
            <person name="Daniel R."/>
        </authorList>
    </citation>
    <scope>NUCLEOTIDE SEQUENCE [LARGE SCALE GENOMIC DNA]</scope>
    <source>
        <strain evidence="9 10">DSM 13634</strain>
    </source>
</reference>
<feature type="transmembrane region" description="Helical" evidence="8">
    <location>
        <begin position="319"/>
        <end position="349"/>
    </location>
</feature>
<dbReference type="GO" id="GO:0005886">
    <property type="term" value="C:plasma membrane"/>
    <property type="evidence" value="ECO:0007669"/>
    <property type="project" value="UniProtKB-SubCell"/>
</dbReference>
<dbReference type="AlphaFoldDB" id="A0A151ARK5"/>
<organism evidence="9 10">
    <name type="scientific">Clostridium colicanis DSM 13634</name>
    <dbReference type="NCBI Taxonomy" id="1121305"/>
    <lineage>
        <taxon>Bacteria</taxon>
        <taxon>Bacillati</taxon>
        <taxon>Bacillota</taxon>
        <taxon>Clostridia</taxon>
        <taxon>Eubacteriales</taxon>
        <taxon>Clostridiaceae</taxon>
        <taxon>Clostridium</taxon>
    </lineage>
</organism>
<feature type="transmembrane region" description="Helical" evidence="8">
    <location>
        <begin position="76"/>
        <end position="98"/>
    </location>
</feature>
<dbReference type="PATRIC" id="fig|1121305.3.peg.153"/>